<reference evidence="2 3" key="1">
    <citation type="submission" date="2018-05" db="EMBL/GenBank/DDBJ databases">
        <title>Genomic Encyclopedia of Type Strains, Phase IV (KMG-IV): sequencing the most valuable type-strain genomes for metagenomic binning, comparative biology and taxonomic classification.</title>
        <authorList>
            <person name="Goeker M."/>
        </authorList>
    </citation>
    <scope>NUCLEOTIDE SEQUENCE [LARGE SCALE GENOMIC DNA]</scope>
    <source>
        <strain evidence="2 3">DSM 566</strain>
    </source>
</reference>
<gene>
    <name evidence="2" type="ORF">C7444_11228</name>
</gene>
<dbReference type="AlphaFoldDB" id="A0A318H621"/>
<proteinExistence type="predicted"/>
<protein>
    <submittedName>
        <fullName evidence="2">Beta-barrel assembly machine subunit BamC</fullName>
    </submittedName>
</protein>
<dbReference type="InterPro" id="IPR010653">
    <property type="entry name" value="NlpB/DapX"/>
</dbReference>
<keyword evidence="3" id="KW-1185">Reference proteome</keyword>
<feature type="region of interest" description="Disordered" evidence="1">
    <location>
        <begin position="54"/>
        <end position="81"/>
    </location>
</feature>
<comment type="caution">
    <text evidence="2">The sequence shown here is derived from an EMBL/GenBank/DDBJ whole genome shotgun (WGS) entry which is preliminary data.</text>
</comment>
<evidence type="ECO:0000313" key="3">
    <source>
        <dbReference type="Proteomes" id="UP000247811"/>
    </source>
</evidence>
<evidence type="ECO:0000256" key="1">
    <source>
        <dbReference type="SAM" id="MobiDB-lite"/>
    </source>
</evidence>
<dbReference type="Pfam" id="PF06804">
    <property type="entry name" value="Lipoprotein_18"/>
    <property type="match status" value="1"/>
</dbReference>
<dbReference type="InterPro" id="IPR042268">
    <property type="entry name" value="BamC_C"/>
</dbReference>
<dbReference type="Gene3D" id="3.30.310.170">
    <property type="entry name" value="Outer membrane protein assembly factor BamC"/>
    <property type="match status" value="1"/>
</dbReference>
<sequence length="405" mass="43827">MTCRLSLSASQIQPSSTTARLTRTGLALALAGSLGACSSLSETFSSNKVDYKSASSRSAPLDVPPDLSQLSRDPRYQQPGPGTVVSAAALQSAGQASVTAGTPAPVAVAVQASQEARIERSGNQRWLVTGLTPEQVWPLLRTFWTEGGFTLAIDQADVGTMETEWAENRARLPQDFIRRSVGRVLDGLYDSGQRDRYRTRVERSAQGTEITISHRSAVEELVGERNSDRTRWVIGPNDPNLEAEFLGRLLVKLSATTTASSKPADTVAAAIQAVAKAPEAPARARLLDGQPAATLQVDENYDRTWRRVGLALDRAGFTVEDRDRKAGLIDMRYVDPKLAGTEEPGFFARLFGKDDRAARAGVRYRVRVTGMGDSASTVSVLDSEGRPRNDDGARSIIQTLLLELR</sequence>
<dbReference type="EMBL" id="QJJS01000012">
    <property type="protein sequence ID" value="PXW94713.1"/>
    <property type="molecule type" value="Genomic_DNA"/>
</dbReference>
<organism evidence="2 3">
    <name type="scientific">Sphaerotilus hippei</name>
    <dbReference type="NCBI Taxonomy" id="744406"/>
    <lineage>
        <taxon>Bacteria</taxon>
        <taxon>Pseudomonadati</taxon>
        <taxon>Pseudomonadota</taxon>
        <taxon>Betaproteobacteria</taxon>
        <taxon>Burkholderiales</taxon>
        <taxon>Sphaerotilaceae</taxon>
        <taxon>Sphaerotilus</taxon>
    </lineage>
</organism>
<evidence type="ECO:0000313" key="2">
    <source>
        <dbReference type="EMBL" id="PXW94713.1"/>
    </source>
</evidence>
<dbReference type="Proteomes" id="UP000247811">
    <property type="component" value="Unassembled WGS sequence"/>
</dbReference>
<name>A0A318H621_9BURK</name>
<accession>A0A318H621</accession>